<comment type="caution">
    <text evidence="1">The sequence shown here is derived from an EMBL/GenBank/DDBJ whole genome shotgun (WGS) entry which is preliminary data.</text>
</comment>
<reference evidence="1 2" key="1">
    <citation type="submission" date="2024-01" db="EMBL/GenBank/DDBJ databases">
        <title>The complete chloroplast genome sequence of Lithospermum erythrorhizon: insights into the phylogenetic relationship among Boraginaceae species and the maternal lineages of purple gromwells.</title>
        <authorList>
            <person name="Okada T."/>
            <person name="Watanabe K."/>
        </authorList>
    </citation>
    <scope>NUCLEOTIDE SEQUENCE [LARGE SCALE GENOMIC DNA]</scope>
</reference>
<evidence type="ECO:0000313" key="2">
    <source>
        <dbReference type="Proteomes" id="UP001454036"/>
    </source>
</evidence>
<name>A0AAV3RYM6_LITER</name>
<dbReference type="AlphaFoldDB" id="A0AAV3RYM6"/>
<organism evidence="1 2">
    <name type="scientific">Lithospermum erythrorhizon</name>
    <name type="common">Purple gromwell</name>
    <name type="synonym">Lithospermum officinale var. erythrorhizon</name>
    <dbReference type="NCBI Taxonomy" id="34254"/>
    <lineage>
        <taxon>Eukaryota</taxon>
        <taxon>Viridiplantae</taxon>
        <taxon>Streptophyta</taxon>
        <taxon>Embryophyta</taxon>
        <taxon>Tracheophyta</taxon>
        <taxon>Spermatophyta</taxon>
        <taxon>Magnoliopsida</taxon>
        <taxon>eudicotyledons</taxon>
        <taxon>Gunneridae</taxon>
        <taxon>Pentapetalae</taxon>
        <taxon>asterids</taxon>
        <taxon>lamiids</taxon>
        <taxon>Boraginales</taxon>
        <taxon>Boraginaceae</taxon>
        <taxon>Boraginoideae</taxon>
        <taxon>Lithospermeae</taxon>
        <taxon>Lithospermum</taxon>
    </lineage>
</organism>
<sequence>MDSFSSKALFSVEYDIVELFQNRFVSKLSHPSIGDSGCVNRSHPFGELLFDPEIEKTARKLHTETRRREAESSYTMANDNQDVVEVVMMELML</sequence>
<evidence type="ECO:0000313" key="1">
    <source>
        <dbReference type="EMBL" id="GAA0185539.1"/>
    </source>
</evidence>
<dbReference type="EMBL" id="BAABME010012803">
    <property type="protein sequence ID" value="GAA0185539.1"/>
    <property type="molecule type" value="Genomic_DNA"/>
</dbReference>
<dbReference type="Proteomes" id="UP001454036">
    <property type="component" value="Unassembled WGS sequence"/>
</dbReference>
<protein>
    <submittedName>
        <fullName evidence="1">Uncharacterized protein</fullName>
    </submittedName>
</protein>
<proteinExistence type="predicted"/>
<gene>
    <name evidence="1" type="ORF">LIER_32827</name>
</gene>
<accession>A0AAV3RYM6</accession>
<keyword evidence="2" id="KW-1185">Reference proteome</keyword>